<organism evidence="2 3">
    <name type="scientific">Edaphochlamys debaryana</name>
    <dbReference type="NCBI Taxonomy" id="47281"/>
    <lineage>
        <taxon>Eukaryota</taxon>
        <taxon>Viridiplantae</taxon>
        <taxon>Chlorophyta</taxon>
        <taxon>core chlorophytes</taxon>
        <taxon>Chlorophyceae</taxon>
        <taxon>CS clade</taxon>
        <taxon>Chlamydomonadales</taxon>
        <taxon>Chlamydomonadales incertae sedis</taxon>
        <taxon>Edaphochlamys</taxon>
    </lineage>
</organism>
<feature type="region of interest" description="Disordered" evidence="1">
    <location>
        <begin position="233"/>
        <end position="258"/>
    </location>
</feature>
<protein>
    <submittedName>
        <fullName evidence="2">Uncharacterized protein</fullName>
    </submittedName>
</protein>
<proteinExistence type="predicted"/>
<name>A0A835XWQ6_9CHLO</name>
<feature type="region of interest" description="Disordered" evidence="1">
    <location>
        <begin position="54"/>
        <end position="97"/>
    </location>
</feature>
<feature type="compositionally biased region" description="Low complexity" evidence="1">
    <location>
        <begin position="130"/>
        <end position="142"/>
    </location>
</feature>
<feature type="compositionally biased region" description="Low complexity" evidence="1">
    <location>
        <begin position="193"/>
        <end position="206"/>
    </location>
</feature>
<comment type="caution">
    <text evidence="2">The sequence shown here is derived from an EMBL/GenBank/DDBJ whole genome shotgun (WGS) entry which is preliminary data.</text>
</comment>
<feature type="compositionally biased region" description="Low complexity" evidence="1">
    <location>
        <begin position="375"/>
        <end position="393"/>
    </location>
</feature>
<feature type="compositionally biased region" description="Low complexity" evidence="1">
    <location>
        <begin position="68"/>
        <end position="97"/>
    </location>
</feature>
<evidence type="ECO:0000313" key="2">
    <source>
        <dbReference type="EMBL" id="KAG2491032.1"/>
    </source>
</evidence>
<feature type="compositionally biased region" description="Basic and acidic residues" evidence="1">
    <location>
        <begin position="537"/>
        <end position="546"/>
    </location>
</feature>
<gene>
    <name evidence="2" type="ORF">HYH03_010479</name>
</gene>
<feature type="region of interest" description="Disordered" evidence="1">
    <location>
        <begin position="452"/>
        <end position="487"/>
    </location>
</feature>
<feature type="region of interest" description="Disordered" evidence="1">
    <location>
        <begin position="112"/>
        <end position="216"/>
    </location>
</feature>
<accession>A0A835XWQ6</accession>
<evidence type="ECO:0000256" key="1">
    <source>
        <dbReference type="SAM" id="MobiDB-lite"/>
    </source>
</evidence>
<keyword evidence="3" id="KW-1185">Reference proteome</keyword>
<dbReference type="EMBL" id="JAEHOE010000056">
    <property type="protein sequence ID" value="KAG2491032.1"/>
    <property type="molecule type" value="Genomic_DNA"/>
</dbReference>
<feature type="compositionally biased region" description="Low complexity" evidence="1">
    <location>
        <begin position="233"/>
        <end position="249"/>
    </location>
</feature>
<feature type="region of interest" description="Disordered" evidence="1">
    <location>
        <begin position="373"/>
        <end position="438"/>
    </location>
</feature>
<feature type="compositionally biased region" description="Basic and acidic residues" evidence="1">
    <location>
        <begin position="54"/>
        <end position="66"/>
    </location>
</feature>
<dbReference type="AlphaFoldDB" id="A0A835XWQ6"/>
<reference evidence="2" key="1">
    <citation type="journal article" date="2020" name="bioRxiv">
        <title>Comparative genomics of Chlamydomonas.</title>
        <authorList>
            <person name="Craig R.J."/>
            <person name="Hasan A.R."/>
            <person name="Ness R.W."/>
            <person name="Keightley P.D."/>
        </authorList>
    </citation>
    <scope>NUCLEOTIDE SEQUENCE</scope>
    <source>
        <strain evidence="2">CCAP 11/70</strain>
    </source>
</reference>
<dbReference type="Proteomes" id="UP000612055">
    <property type="component" value="Unassembled WGS sequence"/>
</dbReference>
<evidence type="ECO:0000313" key="3">
    <source>
        <dbReference type="Proteomes" id="UP000612055"/>
    </source>
</evidence>
<feature type="compositionally biased region" description="Low complexity" evidence="1">
    <location>
        <begin position="463"/>
        <end position="477"/>
    </location>
</feature>
<sequence>MTAGTRFEHHAVGKVNGYFAAEPPPVPSVVKPRKSSGGGVLACFGCGGGAVRHEAQDEVAPDERHRTSAGSTSSTASARPSSSGAPASPASVATPRVEVSEPLAVLRQKQALRGKCDEVPSPASSPPVSGPASPSAAGPCPSNQSAFTDSYHPWRHPRKPKPGASELHTRTGAGGDDVAQPLAAGEFGDEVAEAAASGAATPTAGETPRKAGGGGAAAAQALLVSAAGADGQLGAPGSPLRPRLPGGPAALPPPSASHAPGLVAAHSFREEDAAHDAALAALAAAAQAGGEGPRPVVLRRGASCSGTEVMDAAAAAAAMAAAEAHQAAGGLGVRSIVGRRTSYAGEGSSGPMPLVIGSGPAGPTVLRPSPSLIRPVGASASGPAGSPGAGPAPMLGELPAPLRNSLMRPLPSETPLLRGAGGPGLGQSPSLMRGSVPGAGRFAGLGPCEVQALGPEGGEDGVEAGSAAEEAGPHGSAPQLRHNGTSFGRNVSTAQAVSAMGAPLGSMRRGTAMLPALPTETATALNRLASLQMLHRARQEAAREEAAAAPPTETPLHRASDEAEGERADTLGELRPSGPPRGSTASSDSAAEVRRSASVDAAAGGRLSALSDAGETRSAPRDQDVAFGFMAPSVGLPHSPPRKLGSTAAVVAGRIASTAGTGFVPAAAPAAPPSHGSLLQDIE</sequence>
<feature type="region of interest" description="Disordered" evidence="1">
    <location>
        <begin position="536"/>
        <end position="601"/>
    </location>
</feature>
<feature type="compositionally biased region" description="Basic and acidic residues" evidence="1">
    <location>
        <begin position="555"/>
        <end position="572"/>
    </location>
</feature>